<evidence type="ECO:0000256" key="3">
    <source>
        <dbReference type="ARBA" id="ARBA00022989"/>
    </source>
</evidence>
<keyword evidence="3" id="KW-1133">Transmembrane helix</keyword>
<keyword evidence="7" id="KW-1185">Reference proteome</keyword>
<dbReference type="HOGENOM" id="CLU_127685_1_1_4"/>
<evidence type="ECO:0000256" key="1">
    <source>
        <dbReference type="ARBA" id="ARBA00004370"/>
    </source>
</evidence>
<dbReference type="AlphaFoldDB" id="Q5P608"/>
<dbReference type="Gene3D" id="1.20.5.340">
    <property type="match status" value="1"/>
</dbReference>
<dbReference type="Proteomes" id="UP000006552">
    <property type="component" value="Chromosome"/>
</dbReference>
<keyword evidence="4" id="KW-0175">Coiled coil</keyword>
<gene>
    <name evidence="6" type="ORF">ebD50</name>
</gene>
<evidence type="ECO:0000256" key="4">
    <source>
        <dbReference type="ARBA" id="ARBA00023054"/>
    </source>
</evidence>
<accession>Q5P608</accession>
<keyword evidence="5" id="KW-0472">Membrane</keyword>
<reference evidence="6 7" key="1">
    <citation type="journal article" date="2005" name="Arch. Microbiol.">
        <title>The genome sequence of an anaerobic aromatic-degrading denitrifying bacterium, strain EbN1.</title>
        <authorList>
            <person name="Rabus R."/>
            <person name="Kube M."/>
            <person name="Heider J."/>
            <person name="Beck A."/>
            <person name="Heitmann K."/>
            <person name="Widdel F."/>
            <person name="Reinhardt R."/>
        </authorList>
    </citation>
    <scope>NUCLEOTIDE SEQUENCE [LARGE SCALE GENOMIC DNA]</scope>
    <source>
        <strain evidence="6 7">EbN1</strain>
    </source>
</reference>
<dbReference type="Pfam" id="PF07798">
    <property type="entry name" value="CCDC90-like"/>
    <property type="match status" value="1"/>
</dbReference>
<evidence type="ECO:0000256" key="2">
    <source>
        <dbReference type="ARBA" id="ARBA00022692"/>
    </source>
</evidence>
<proteinExistence type="predicted"/>
<protein>
    <recommendedName>
        <fullName evidence="8">DUF1640 domain-containing protein</fullName>
    </recommendedName>
</protein>
<dbReference type="EMBL" id="CR555306">
    <property type="protein sequence ID" value="CAI07253.1"/>
    <property type="molecule type" value="Genomic_DNA"/>
</dbReference>
<dbReference type="InterPro" id="IPR024461">
    <property type="entry name" value="CCDC90-like"/>
</dbReference>
<evidence type="ECO:0000313" key="6">
    <source>
        <dbReference type="EMBL" id="CAI07253.1"/>
    </source>
</evidence>
<comment type="subcellular location">
    <subcellularLocation>
        <location evidence="1">Membrane</location>
    </subcellularLocation>
</comment>
<evidence type="ECO:0000256" key="5">
    <source>
        <dbReference type="ARBA" id="ARBA00023136"/>
    </source>
</evidence>
<name>Q5P608_AROAE</name>
<organism evidence="6 7">
    <name type="scientific">Aromatoleum aromaticum (strain DSM 19018 / LMG 30748 / EbN1)</name>
    <name type="common">Azoarcus sp. (strain EbN1)</name>
    <dbReference type="NCBI Taxonomy" id="76114"/>
    <lineage>
        <taxon>Bacteria</taxon>
        <taxon>Pseudomonadati</taxon>
        <taxon>Pseudomonadota</taxon>
        <taxon>Betaproteobacteria</taxon>
        <taxon>Rhodocyclales</taxon>
        <taxon>Rhodocyclaceae</taxon>
        <taxon>Aromatoleum</taxon>
    </lineage>
</organism>
<evidence type="ECO:0008006" key="8">
    <source>
        <dbReference type="Google" id="ProtNLM"/>
    </source>
</evidence>
<sequence>MPGANAPSRLSDGGAILRPMSTITFDTHKFVKQLESAGIPAAQAEAFVNAQRDILAEALDSALATKADVADLRSDLKLEAAGLRGELGTIRWMIAALIALAVANFAKQFF</sequence>
<dbReference type="GO" id="GO:0016020">
    <property type="term" value="C:membrane"/>
    <property type="evidence" value="ECO:0007669"/>
    <property type="project" value="UniProtKB-SubCell"/>
</dbReference>
<dbReference type="STRING" id="76114.ebD50"/>
<dbReference type="KEGG" id="eba:ebD50"/>
<evidence type="ECO:0000313" key="7">
    <source>
        <dbReference type="Proteomes" id="UP000006552"/>
    </source>
</evidence>
<keyword evidence="2" id="KW-0812">Transmembrane</keyword>